<gene>
    <name evidence="1" type="ORF">NEPTK9_000320</name>
</gene>
<organism evidence="1 2">
    <name type="scientific">Candidatus Neptunichlamydia vexilliferae</name>
    <dbReference type="NCBI Taxonomy" id="1651774"/>
    <lineage>
        <taxon>Bacteria</taxon>
        <taxon>Pseudomonadati</taxon>
        <taxon>Chlamydiota</taxon>
        <taxon>Chlamydiia</taxon>
        <taxon>Parachlamydiales</taxon>
        <taxon>Simkaniaceae</taxon>
        <taxon>Candidatus Neptunichlamydia</taxon>
    </lineage>
</organism>
<accession>A0ABS0AZB5</accession>
<proteinExistence type="predicted"/>
<dbReference type="Proteomes" id="UP001194714">
    <property type="component" value="Unassembled WGS sequence"/>
</dbReference>
<name>A0ABS0AZB5_9BACT</name>
<dbReference type="EMBL" id="JAAEJV010000004">
    <property type="protein sequence ID" value="MBF5058821.1"/>
    <property type="molecule type" value="Genomic_DNA"/>
</dbReference>
<reference evidence="1 2" key="1">
    <citation type="submission" date="2020-01" db="EMBL/GenBank/DDBJ databases">
        <title>Draft genome sequence of Cand. Neptunochlamydia vexilliferae K9.</title>
        <authorList>
            <person name="Schulz F."/>
            <person name="Koestlbacher S."/>
            <person name="Wascher F."/>
            <person name="Pizzetti I."/>
            <person name="Horn M."/>
        </authorList>
    </citation>
    <scope>NUCLEOTIDE SEQUENCE [LARGE SCALE GENOMIC DNA]</scope>
    <source>
        <strain evidence="1 2">K9</strain>
    </source>
</reference>
<comment type="caution">
    <text evidence="1">The sequence shown here is derived from an EMBL/GenBank/DDBJ whole genome shotgun (WGS) entry which is preliminary data.</text>
</comment>
<evidence type="ECO:0008006" key="3">
    <source>
        <dbReference type="Google" id="ProtNLM"/>
    </source>
</evidence>
<protein>
    <recommendedName>
        <fullName evidence="3">Transcriptional regulator</fullName>
    </recommendedName>
</protein>
<evidence type="ECO:0000313" key="1">
    <source>
        <dbReference type="EMBL" id="MBF5058821.1"/>
    </source>
</evidence>
<sequence length="77" mass="8895">MENLGKRVFKPAVIKEIIRGLCKLGPLTNLELAKILGRNPKHIKDQYLYEMVKNKELEYTHPENTAHPQQAYKAKGH</sequence>
<keyword evidence="2" id="KW-1185">Reference proteome</keyword>
<dbReference type="RefSeq" id="WP_194847107.1">
    <property type="nucleotide sequence ID" value="NZ_JAAEJV010000004.1"/>
</dbReference>
<evidence type="ECO:0000313" key="2">
    <source>
        <dbReference type="Proteomes" id="UP001194714"/>
    </source>
</evidence>